<evidence type="ECO:0000256" key="6">
    <source>
        <dbReference type="RuleBase" id="RU365009"/>
    </source>
</evidence>
<organism evidence="7 8">
    <name type="scientific">Jaapia argillacea MUCL 33604</name>
    <dbReference type="NCBI Taxonomy" id="933084"/>
    <lineage>
        <taxon>Eukaryota</taxon>
        <taxon>Fungi</taxon>
        <taxon>Dikarya</taxon>
        <taxon>Basidiomycota</taxon>
        <taxon>Agaricomycotina</taxon>
        <taxon>Agaricomycetes</taxon>
        <taxon>Agaricomycetidae</taxon>
        <taxon>Jaapiales</taxon>
        <taxon>Jaapiaceae</taxon>
        <taxon>Jaapia</taxon>
    </lineage>
</organism>
<comment type="similarity">
    <text evidence="2 6">Belongs to the fungal hydrophobin family.</text>
</comment>
<evidence type="ECO:0000313" key="7">
    <source>
        <dbReference type="EMBL" id="KDQ60467.1"/>
    </source>
</evidence>
<proteinExistence type="inferred from homology"/>
<dbReference type="GO" id="GO:0009277">
    <property type="term" value="C:fungal-type cell wall"/>
    <property type="evidence" value="ECO:0007669"/>
    <property type="project" value="InterPro"/>
</dbReference>
<keyword evidence="3 6" id="KW-0134">Cell wall</keyword>
<keyword evidence="5 6" id="KW-1015">Disulfide bond</keyword>
<name>A0A067QAE9_9AGAM</name>
<feature type="signal peptide" evidence="6">
    <location>
        <begin position="1"/>
        <end position="20"/>
    </location>
</feature>
<dbReference type="Pfam" id="PF01185">
    <property type="entry name" value="Hydrophobin"/>
    <property type="match status" value="1"/>
</dbReference>
<keyword evidence="4 6" id="KW-0964">Secreted</keyword>
<dbReference type="OrthoDB" id="4225815at2759"/>
<dbReference type="AlphaFoldDB" id="A0A067QAE9"/>
<sequence>MFSRASTLIAVVGTAILAAAMPTPDAELTARQTSQCNVGTVNCCNSVQSYDSTGVTELAGLLGIDLSGITGLVGLTCSSISAVSLLNGGACTASPVCCTGNSFGGLISLGCTPITL</sequence>
<accession>A0A067QAE9</accession>
<evidence type="ECO:0000256" key="1">
    <source>
        <dbReference type="ARBA" id="ARBA00004191"/>
    </source>
</evidence>
<dbReference type="SMART" id="SM00075">
    <property type="entry name" value="HYDRO"/>
    <property type="match status" value="1"/>
</dbReference>
<protein>
    <recommendedName>
        <fullName evidence="6">Hydrophobin</fullName>
    </recommendedName>
</protein>
<dbReference type="CDD" id="cd23507">
    <property type="entry name" value="hydrophobin_I"/>
    <property type="match status" value="1"/>
</dbReference>
<reference evidence="8" key="1">
    <citation type="journal article" date="2014" name="Proc. Natl. Acad. Sci. U.S.A.">
        <title>Extensive sampling of basidiomycete genomes demonstrates inadequacy of the white-rot/brown-rot paradigm for wood decay fungi.</title>
        <authorList>
            <person name="Riley R."/>
            <person name="Salamov A.A."/>
            <person name="Brown D.W."/>
            <person name="Nagy L.G."/>
            <person name="Floudas D."/>
            <person name="Held B.W."/>
            <person name="Levasseur A."/>
            <person name="Lombard V."/>
            <person name="Morin E."/>
            <person name="Otillar R."/>
            <person name="Lindquist E.A."/>
            <person name="Sun H."/>
            <person name="LaButti K.M."/>
            <person name="Schmutz J."/>
            <person name="Jabbour D."/>
            <person name="Luo H."/>
            <person name="Baker S.E."/>
            <person name="Pisabarro A.G."/>
            <person name="Walton J.D."/>
            <person name="Blanchette R.A."/>
            <person name="Henrissat B."/>
            <person name="Martin F."/>
            <person name="Cullen D."/>
            <person name="Hibbett D.S."/>
            <person name="Grigoriev I.V."/>
        </authorList>
    </citation>
    <scope>NUCLEOTIDE SEQUENCE [LARGE SCALE GENOMIC DNA]</scope>
    <source>
        <strain evidence="8">MUCL 33604</strain>
    </source>
</reference>
<dbReference type="GO" id="GO:0005199">
    <property type="term" value="F:structural constituent of cell wall"/>
    <property type="evidence" value="ECO:0007669"/>
    <property type="project" value="InterPro"/>
</dbReference>
<dbReference type="Proteomes" id="UP000027265">
    <property type="component" value="Unassembled WGS sequence"/>
</dbReference>
<comment type="subcellular location">
    <subcellularLocation>
        <location evidence="1 6">Secreted</location>
        <location evidence="1 6">Cell wall</location>
    </subcellularLocation>
</comment>
<dbReference type="InterPro" id="IPR001338">
    <property type="entry name" value="Class_I_Hydrophobin"/>
</dbReference>
<dbReference type="EMBL" id="KL197714">
    <property type="protein sequence ID" value="KDQ60467.1"/>
    <property type="molecule type" value="Genomic_DNA"/>
</dbReference>
<dbReference type="HOGENOM" id="CLU_105134_2_0_1"/>
<keyword evidence="6" id="KW-0732">Signal</keyword>
<dbReference type="InParanoid" id="A0A067QAE9"/>
<evidence type="ECO:0000256" key="2">
    <source>
        <dbReference type="ARBA" id="ARBA00010446"/>
    </source>
</evidence>
<dbReference type="STRING" id="933084.A0A067QAE9"/>
<feature type="chain" id="PRO_5013985117" description="Hydrophobin" evidence="6">
    <location>
        <begin position="21"/>
        <end position="116"/>
    </location>
</feature>
<evidence type="ECO:0000313" key="8">
    <source>
        <dbReference type="Proteomes" id="UP000027265"/>
    </source>
</evidence>
<evidence type="ECO:0000256" key="4">
    <source>
        <dbReference type="ARBA" id="ARBA00022525"/>
    </source>
</evidence>
<evidence type="ECO:0000256" key="3">
    <source>
        <dbReference type="ARBA" id="ARBA00022512"/>
    </source>
</evidence>
<evidence type="ECO:0000256" key="5">
    <source>
        <dbReference type="ARBA" id="ARBA00023157"/>
    </source>
</evidence>
<keyword evidence="8" id="KW-1185">Reference proteome</keyword>
<gene>
    <name evidence="7" type="ORF">JAAARDRAFT_191844</name>
</gene>